<evidence type="ECO:0000313" key="6">
    <source>
        <dbReference type="EMBL" id="RBP50675.1"/>
    </source>
</evidence>
<protein>
    <submittedName>
        <fullName evidence="6">Fis family sigma54 specific transcriptional regulator</fullName>
    </submittedName>
</protein>
<dbReference type="FunFam" id="3.40.50.300:FF:000006">
    <property type="entry name" value="DNA-binding transcriptional regulator NtrC"/>
    <property type="match status" value="1"/>
</dbReference>
<dbReference type="Pfam" id="PF02954">
    <property type="entry name" value="HTH_8"/>
    <property type="match status" value="1"/>
</dbReference>
<dbReference type="InterPro" id="IPR025662">
    <property type="entry name" value="Sigma_54_int_dom_ATP-bd_1"/>
</dbReference>
<reference evidence="6 7" key="1">
    <citation type="submission" date="2018-06" db="EMBL/GenBank/DDBJ databases">
        <title>Genomic Encyclopedia of Type Strains, Phase IV (KMG-IV): sequencing the most valuable type-strain genomes for metagenomic binning, comparative biology and taxonomic classification.</title>
        <authorList>
            <person name="Goeker M."/>
        </authorList>
    </citation>
    <scope>NUCLEOTIDE SEQUENCE [LARGE SCALE GENOMIC DNA]</scope>
    <source>
        <strain evidence="6 7">DSM 24032</strain>
    </source>
</reference>
<dbReference type="InterPro" id="IPR025943">
    <property type="entry name" value="Sigma_54_int_dom_ATP-bd_2"/>
</dbReference>
<dbReference type="Pfam" id="PF00158">
    <property type="entry name" value="Sigma54_activat"/>
    <property type="match status" value="1"/>
</dbReference>
<evidence type="ECO:0000256" key="2">
    <source>
        <dbReference type="ARBA" id="ARBA00022840"/>
    </source>
</evidence>
<dbReference type="InterPro" id="IPR027417">
    <property type="entry name" value="P-loop_NTPase"/>
</dbReference>
<evidence type="ECO:0000313" key="7">
    <source>
        <dbReference type="Proteomes" id="UP000253083"/>
    </source>
</evidence>
<comment type="caution">
    <text evidence="6">The sequence shown here is derived from an EMBL/GenBank/DDBJ whole genome shotgun (WGS) entry which is preliminary data.</text>
</comment>
<dbReference type="InterPro" id="IPR009057">
    <property type="entry name" value="Homeodomain-like_sf"/>
</dbReference>
<dbReference type="RefSeq" id="WP_211316908.1">
    <property type="nucleotide sequence ID" value="NZ_QNRT01000002.1"/>
</dbReference>
<dbReference type="GO" id="GO:0043565">
    <property type="term" value="F:sequence-specific DNA binding"/>
    <property type="evidence" value="ECO:0007669"/>
    <property type="project" value="InterPro"/>
</dbReference>
<dbReference type="GO" id="GO:0005524">
    <property type="term" value="F:ATP binding"/>
    <property type="evidence" value="ECO:0007669"/>
    <property type="project" value="UniProtKB-KW"/>
</dbReference>
<keyword evidence="3" id="KW-0805">Transcription regulation</keyword>
<dbReference type="GO" id="GO:0006355">
    <property type="term" value="P:regulation of DNA-templated transcription"/>
    <property type="evidence" value="ECO:0007669"/>
    <property type="project" value="InterPro"/>
</dbReference>
<dbReference type="InterPro" id="IPR003593">
    <property type="entry name" value="AAA+_ATPase"/>
</dbReference>
<dbReference type="SUPFAM" id="SSF46689">
    <property type="entry name" value="Homeodomain-like"/>
    <property type="match status" value="1"/>
</dbReference>
<dbReference type="InterPro" id="IPR058031">
    <property type="entry name" value="AAA_lid_NorR"/>
</dbReference>
<keyword evidence="4" id="KW-0804">Transcription</keyword>
<evidence type="ECO:0000259" key="5">
    <source>
        <dbReference type="PROSITE" id="PS50045"/>
    </source>
</evidence>
<organism evidence="6 7">
    <name type="scientific">Arenicella xantha</name>
    <dbReference type="NCBI Taxonomy" id="644221"/>
    <lineage>
        <taxon>Bacteria</taxon>
        <taxon>Pseudomonadati</taxon>
        <taxon>Pseudomonadota</taxon>
        <taxon>Gammaproteobacteria</taxon>
        <taxon>Arenicellales</taxon>
        <taxon>Arenicellaceae</taxon>
        <taxon>Arenicella</taxon>
    </lineage>
</organism>
<accession>A0A395JJT6</accession>
<dbReference type="Gene3D" id="1.10.10.60">
    <property type="entry name" value="Homeodomain-like"/>
    <property type="match status" value="1"/>
</dbReference>
<dbReference type="SMART" id="SM00382">
    <property type="entry name" value="AAA"/>
    <property type="match status" value="1"/>
</dbReference>
<dbReference type="SUPFAM" id="SSF52540">
    <property type="entry name" value="P-loop containing nucleoside triphosphate hydrolases"/>
    <property type="match status" value="1"/>
</dbReference>
<dbReference type="PROSITE" id="PS00676">
    <property type="entry name" value="SIGMA54_INTERACT_2"/>
    <property type="match status" value="1"/>
</dbReference>
<dbReference type="InterPro" id="IPR002197">
    <property type="entry name" value="HTH_Fis"/>
</dbReference>
<sequence>MTKILRLVQIMQNHDNMGQMLEAYDVPAILVTADYEILASNTKYRESFGEIDWQTKPRCYAVSHGYNRPCDQAGEDCPLLAAKESKHKETVLHIHQTPNGREHVDVEMIPIFDEQDQLSFFVELLKPVPLASGSLGTQKMLGSSQAFERMLRSVTQVANSNASVLLLGESGTGKELVSQTIHMASKRSDQALVTLECSGLSETLIESELFGHKKGAFTGANSDKPGLVEKAHGGTLFLDEIGDVSLATQVKLLRLIESKTFRRVGGTEVRTADFRLICATHRDLANLIEQGLFRLDLYYRINVFPILIPSLDDRLSDIPQLVEHFLRLEDESLHITQSAIDVLQHHRYRGNIRELRNIIDRAVVLCETNIIDETVITECIDLDRSLHHAPSLTSKHALSLRDIEAEYLNDLMKQCRGDKQKVANIAKVSLRTLYRKLDRYAISEADT</sequence>
<dbReference type="EMBL" id="QNRT01000002">
    <property type="protein sequence ID" value="RBP50675.1"/>
    <property type="molecule type" value="Genomic_DNA"/>
</dbReference>
<dbReference type="PANTHER" id="PTHR32071">
    <property type="entry name" value="TRANSCRIPTIONAL REGULATORY PROTEIN"/>
    <property type="match status" value="1"/>
</dbReference>
<evidence type="ECO:0000256" key="4">
    <source>
        <dbReference type="ARBA" id="ARBA00023163"/>
    </source>
</evidence>
<evidence type="ECO:0000256" key="3">
    <source>
        <dbReference type="ARBA" id="ARBA00023015"/>
    </source>
</evidence>
<dbReference type="AlphaFoldDB" id="A0A395JJT6"/>
<feature type="domain" description="Sigma-54 factor interaction" evidence="5">
    <location>
        <begin position="140"/>
        <end position="364"/>
    </location>
</feature>
<keyword evidence="7" id="KW-1185">Reference proteome</keyword>
<name>A0A395JJT6_9GAMM</name>
<keyword evidence="1" id="KW-0547">Nucleotide-binding</keyword>
<dbReference type="Gene3D" id="3.40.50.300">
    <property type="entry name" value="P-loop containing nucleotide triphosphate hydrolases"/>
    <property type="match status" value="1"/>
</dbReference>
<dbReference type="CDD" id="cd00009">
    <property type="entry name" value="AAA"/>
    <property type="match status" value="1"/>
</dbReference>
<keyword evidence="2" id="KW-0067">ATP-binding</keyword>
<dbReference type="Pfam" id="PF25601">
    <property type="entry name" value="AAA_lid_14"/>
    <property type="match status" value="1"/>
</dbReference>
<gene>
    <name evidence="6" type="ORF">DFR28_10286</name>
</gene>
<evidence type="ECO:0000256" key="1">
    <source>
        <dbReference type="ARBA" id="ARBA00022741"/>
    </source>
</evidence>
<dbReference type="InParanoid" id="A0A395JJT6"/>
<dbReference type="Gene3D" id="1.10.8.60">
    <property type="match status" value="1"/>
</dbReference>
<dbReference type="PROSITE" id="PS50045">
    <property type="entry name" value="SIGMA54_INTERACT_4"/>
    <property type="match status" value="1"/>
</dbReference>
<dbReference type="InterPro" id="IPR002078">
    <property type="entry name" value="Sigma_54_int"/>
</dbReference>
<proteinExistence type="predicted"/>
<dbReference type="PROSITE" id="PS00675">
    <property type="entry name" value="SIGMA54_INTERACT_1"/>
    <property type="match status" value="1"/>
</dbReference>
<dbReference type="Proteomes" id="UP000253083">
    <property type="component" value="Unassembled WGS sequence"/>
</dbReference>